<organism evidence="2 3">
    <name type="scientific">Lentinula detonsa</name>
    <dbReference type="NCBI Taxonomy" id="2804962"/>
    <lineage>
        <taxon>Eukaryota</taxon>
        <taxon>Fungi</taxon>
        <taxon>Dikarya</taxon>
        <taxon>Basidiomycota</taxon>
        <taxon>Agaricomycotina</taxon>
        <taxon>Agaricomycetes</taxon>
        <taxon>Agaricomycetidae</taxon>
        <taxon>Agaricales</taxon>
        <taxon>Marasmiineae</taxon>
        <taxon>Omphalotaceae</taxon>
        <taxon>Lentinula</taxon>
    </lineage>
</organism>
<accession>A0AA38PVH9</accession>
<dbReference type="EMBL" id="MU802063">
    <property type="protein sequence ID" value="KAJ3982424.1"/>
    <property type="molecule type" value="Genomic_DNA"/>
</dbReference>
<evidence type="ECO:0000256" key="1">
    <source>
        <dbReference type="SAM" id="MobiDB-lite"/>
    </source>
</evidence>
<proteinExistence type="predicted"/>
<dbReference type="AlphaFoldDB" id="A0AA38PVH9"/>
<feature type="region of interest" description="Disordered" evidence="1">
    <location>
        <begin position="62"/>
        <end position="117"/>
    </location>
</feature>
<evidence type="ECO:0000313" key="2">
    <source>
        <dbReference type="EMBL" id="KAJ3982424.1"/>
    </source>
</evidence>
<comment type="caution">
    <text evidence="2">The sequence shown here is derived from an EMBL/GenBank/DDBJ whole genome shotgun (WGS) entry which is preliminary data.</text>
</comment>
<protein>
    <submittedName>
        <fullName evidence="2">Uncharacterized protein</fullName>
    </submittedName>
</protein>
<reference evidence="2" key="1">
    <citation type="submission" date="2022-08" db="EMBL/GenBank/DDBJ databases">
        <authorList>
            <consortium name="DOE Joint Genome Institute"/>
            <person name="Min B."/>
            <person name="Riley R."/>
            <person name="Sierra-Patev S."/>
            <person name="Naranjo-Ortiz M."/>
            <person name="Looney B."/>
            <person name="Konkel Z."/>
            <person name="Slot J.C."/>
            <person name="Sakamoto Y."/>
            <person name="Steenwyk J.L."/>
            <person name="Rokas A."/>
            <person name="Carro J."/>
            <person name="Camarero S."/>
            <person name="Ferreira P."/>
            <person name="Molpeceres G."/>
            <person name="Ruiz-Duenas F.J."/>
            <person name="Serrano A."/>
            <person name="Henrissat B."/>
            <person name="Drula E."/>
            <person name="Hughes K.W."/>
            <person name="Mata J.L."/>
            <person name="Ishikawa N.K."/>
            <person name="Vargas-Isla R."/>
            <person name="Ushijima S."/>
            <person name="Smith C.A."/>
            <person name="Ahrendt S."/>
            <person name="Andreopoulos W."/>
            <person name="He G."/>
            <person name="Labutti K."/>
            <person name="Lipzen A."/>
            <person name="Ng V."/>
            <person name="Sandor L."/>
            <person name="Barry K."/>
            <person name="Martinez A.T."/>
            <person name="Xiao Y."/>
            <person name="Gibbons J.G."/>
            <person name="Terashima K."/>
            <person name="Hibbett D.S."/>
            <person name="Grigoriev I.V."/>
        </authorList>
    </citation>
    <scope>NUCLEOTIDE SEQUENCE</scope>
    <source>
        <strain evidence="2">TFB7829</strain>
    </source>
</reference>
<feature type="compositionally biased region" description="Basic and acidic residues" evidence="1">
    <location>
        <begin position="62"/>
        <end position="71"/>
    </location>
</feature>
<dbReference type="Proteomes" id="UP001163850">
    <property type="component" value="Unassembled WGS sequence"/>
</dbReference>
<gene>
    <name evidence="2" type="ORF">F5890DRAFT_1476179</name>
</gene>
<sequence length="117" mass="13169">IRYYLGVMLGCYKLPRIGKERQASGSMTGAMIANFTKLDMDQSILFAGLMAHAHETEQKKLWRLRKDERKPRAQSSTMGLNAKISKWRLSREDDEMDTVSGTAGPSNLDTEHHPSTA</sequence>
<feature type="non-terminal residue" evidence="2">
    <location>
        <position position="117"/>
    </location>
</feature>
<feature type="compositionally biased region" description="Polar residues" evidence="1">
    <location>
        <begin position="99"/>
        <end position="108"/>
    </location>
</feature>
<evidence type="ECO:0000313" key="3">
    <source>
        <dbReference type="Proteomes" id="UP001163850"/>
    </source>
</evidence>
<name>A0AA38PVH9_9AGAR</name>